<dbReference type="InterPro" id="IPR012347">
    <property type="entry name" value="Ferritin-like"/>
</dbReference>
<accession>A0A511N1C3</accession>
<sequence length="186" mass="21165">MKTLLTTLLLTGFAFAQDHTTMNMQNMTGMQMMQMPGMDQMMKLTGKDFNRAFLSMMIPHHQGAIDMAEMALKMGKDAKVKQWARQIIQDQKKEIAQMQKLLATQGGMDEEMAGQMKSMMEMPDMQGMDPDKMFVQMMIPHHASAIHMAGMALEKSGNFEVLRLARNIVTAQGKEILDFKMWLSKH</sequence>
<dbReference type="Proteomes" id="UP000321306">
    <property type="component" value="Unassembled WGS sequence"/>
</dbReference>
<keyword evidence="1" id="KW-0732">Signal</keyword>
<gene>
    <name evidence="3" type="ORF">DC3_23250</name>
</gene>
<evidence type="ECO:0000259" key="2">
    <source>
        <dbReference type="Pfam" id="PF03713"/>
    </source>
</evidence>
<evidence type="ECO:0000256" key="1">
    <source>
        <dbReference type="SAM" id="SignalP"/>
    </source>
</evidence>
<dbReference type="EMBL" id="BJXB01000009">
    <property type="protein sequence ID" value="GEM46690.1"/>
    <property type="molecule type" value="Genomic_DNA"/>
</dbReference>
<feature type="domain" description="DUF305" evidence="2">
    <location>
        <begin position="108"/>
        <end position="183"/>
    </location>
</feature>
<dbReference type="OrthoDB" id="8603558at2"/>
<name>A0A511N1C3_DEIC1</name>
<protein>
    <recommendedName>
        <fullName evidence="2">DUF305 domain-containing protein</fullName>
    </recommendedName>
</protein>
<dbReference type="PANTHER" id="PTHR36933">
    <property type="entry name" value="SLL0788 PROTEIN"/>
    <property type="match status" value="1"/>
</dbReference>
<evidence type="ECO:0000313" key="4">
    <source>
        <dbReference type="Proteomes" id="UP000321306"/>
    </source>
</evidence>
<dbReference type="AlphaFoldDB" id="A0A511N1C3"/>
<comment type="caution">
    <text evidence="3">The sequence shown here is derived from an EMBL/GenBank/DDBJ whole genome shotgun (WGS) entry which is preliminary data.</text>
</comment>
<feature type="domain" description="DUF305" evidence="2">
    <location>
        <begin position="17"/>
        <end position="102"/>
    </location>
</feature>
<dbReference type="PANTHER" id="PTHR36933:SF1">
    <property type="entry name" value="SLL0788 PROTEIN"/>
    <property type="match status" value="1"/>
</dbReference>
<reference evidence="3 4" key="1">
    <citation type="submission" date="2019-07" db="EMBL/GenBank/DDBJ databases">
        <title>Whole genome shotgun sequence of Deinococcus cellulosilyticus NBRC 106333.</title>
        <authorList>
            <person name="Hosoyama A."/>
            <person name="Uohara A."/>
            <person name="Ohji S."/>
            <person name="Ichikawa N."/>
        </authorList>
    </citation>
    <scope>NUCLEOTIDE SEQUENCE [LARGE SCALE GENOMIC DNA]</scope>
    <source>
        <strain evidence="3 4">NBRC 106333</strain>
    </source>
</reference>
<feature type="signal peptide" evidence="1">
    <location>
        <begin position="1"/>
        <end position="16"/>
    </location>
</feature>
<dbReference type="RefSeq" id="WP_146884500.1">
    <property type="nucleotide sequence ID" value="NZ_BJXB01000009.1"/>
</dbReference>
<organism evidence="3 4">
    <name type="scientific">Deinococcus cellulosilyticus (strain DSM 18568 / NBRC 106333 / KACC 11606 / 5516J-15)</name>
    <dbReference type="NCBI Taxonomy" id="1223518"/>
    <lineage>
        <taxon>Bacteria</taxon>
        <taxon>Thermotogati</taxon>
        <taxon>Deinococcota</taxon>
        <taxon>Deinococci</taxon>
        <taxon>Deinococcales</taxon>
        <taxon>Deinococcaceae</taxon>
        <taxon>Deinococcus</taxon>
    </lineage>
</organism>
<dbReference type="InterPro" id="IPR005183">
    <property type="entry name" value="DUF305_CopM-like"/>
</dbReference>
<proteinExistence type="predicted"/>
<dbReference type="Gene3D" id="1.20.1260.10">
    <property type="match status" value="2"/>
</dbReference>
<keyword evidence="4" id="KW-1185">Reference proteome</keyword>
<feature type="chain" id="PRO_5022088422" description="DUF305 domain-containing protein" evidence="1">
    <location>
        <begin position="17"/>
        <end position="186"/>
    </location>
</feature>
<dbReference type="Pfam" id="PF03713">
    <property type="entry name" value="DUF305"/>
    <property type="match status" value="2"/>
</dbReference>
<evidence type="ECO:0000313" key="3">
    <source>
        <dbReference type="EMBL" id="GEM46690.1"/>
    </source>
</evidence>